<dbReference type="Proteomes" id="UP000243588">
    <property type="component" value="Unassembled WGS sequence"/>
</dbReference>
<sequence>MVYKFRVILDTEEDIFRDIAILESDSLEDLHNAIVNAFGFDGMEAASFYACDDQWTQLEDEISLFDMGEEPGESKTMHSTPINTILNEDNTKIIYVYDFLNMWTFFVELGAVEEEEPGVVYPELLFSHGILPDGMPGKNFSADPVSNEDIFGEFDDDFDEEDYDMFDGDDSFEDFGYEDNWN</sequence>
<dbReference type="SUPFAM" id="SSF159941">
    <property type="entry name" value="MM3350-like"/>
    <property type="match status" value="1"/>
</dbReference>
<gene>
    <name evidence="2" type="ORF">SAMN05421818_13217</name>
</gene>
<protein>
    <submittedName>
        <fullName evidence="2">PRiA4b ORF-3-like protein</fullName>
    </submittedName>
</protein>
<dbReference type="InterPro" id="IPR024047">
    <property type="entry name" value="MM3350-like_sf"/>
</dbReference>
<dbReference type="EMBL" id="FNDQ01000032">
    <property type="protein sequence ID" value="SDH97706.1"/>
    <property type="molecule type" value="Genomic_DNA"/>
</dbReference>
<evidence type="ECO:0000259" key="1">
    <source>
        <dbReference type="Pfam" id="PF07929"/>
    </source>
</evidence>
<dbReference type="STRING" id="702745.SAMN05421818_13217"/>
<dbReference type="Gene3D" id="3.10.290.30">
    <property type="entry name" value="MM3350-like"/>
    <property type="match status" value="1"/>
</dbReference>
<evidence type="ECO:0000313" key="3">
    <source>
        <dbReference type="Proteomes" id="UP000243588"/>
    </source>
</evidence>
<dbReference type="AlphaFoldDB" id="A0A1G8GTH9"/>
<organism evidence="2 3">
    <name type="scientific">Myroides phaeus</name>
    <dbReference type="NCBI Taxonomy" id="702745"/>
    <lineage>
        <taxon>Bacteria</taxon>
        <taxon>Pseudomonadati</taxon>
        <taxon>Bacteroidota</taxon>
        <taxon>Flavobacteriia</taxon>
        <taxon>Flavobacteriales</taxon>
        <taxon>Flavobacteriaceae</taxon>
        <taxon>Myroides</taxon>
    </lineage>
</organism>
<accession>A0A1G8GTH9</accession>
<name>A0A1G8GTH9_9FLAO</name>
<reference evidence="3" key="1">
    <citation type="submission" date="2016-10" db="EMBL/GenBank/DDBJ databases">
        <authorList>
            <person name="Varghese N."/>
            <person name="Submissions S."/>
        </authorList>
    </citation>
    <scope>NUCLEOTIDE SEQUENCE [LARGE SCALE GENOMIC DNA]</scope>
    <source>
        <strain evidence="3">DSM 23313</strain>
    </source>
</reference>
<feature type="domain" description="Plasmid pRiA4b Orf3-like" evidence="1">
    <location>
        <begin position="2"/>
        <end position="127"/>
    </location>
</feature>
<proteinExistence type="predicted"/>
<keyword evidence="3" id="KW-1185">Reference proteome</keyword>
<dbReference type="RefSeq" id="WP_090410390.1">
    <property type="nucleotide sequence ID" value="NZ_FNDQ01000032.1"/>
</dbReference>
<evidence type="ECO:0000313" key="2">
    <source>
        <dbReference type="EMBL" id="SDH97706.1"/>
    </source>
</evidence>
<dbReference type="Pfam" id="PF07929">
    <property type="entry name" value="PRiA4_ORF3"/>
    <property type="match status" value="1"/>
</dbReference>
<dbReference type="InterPro" id="IPR012912">
    <property type="entry name" value="Plasmid_pRiA4b_Orf3-like"/>
</dbReference>